<comment type="similarity">
    <text evidence="2">Belongs to the SNF2/RAD54 helicase family.</text>
</comment>
<keyword evidence="5" id="KW-0067">ATP-binding</keyword>
<keyword evidence="6" id="KW-0539">Nucleus</keyword>
<dbReference type="InterPro" id="IPR000330">
    <property type="entry name" value="SNF2_N"/>
</dbReference>
<dbReference type="SMART" id="SM00487">
    <property type="entry name" value="DEXDc"/>
    <property type="match status" value="1"/>
</dbReference>
<organism evidence="11 12">
    <name type="scientific">Sinocyclocheilus anshuiensis</name>
    <dbReference type="NCBI Taxonomy" id="1608454"/>
    <lineage>
        <taxon>Eukaryota</taxon>
        <taxon>Metazoa</taxon>
        <taxon>Chordata</taxon>
        <taxon>Craniata</taxon>
        <taxon>Vertebrata</taxon>
        <taxon>Euteleostomi</taxon>
        <taxon>Actinopterygii</taxon>
        <taxon>Neopterygii</taxon>
        <taxon>Teleostei</taxon>
        <taxon>Ostariophysi</taxon>
        <taxon>Cypriniformes</taxon>
        <taxon>Cyprinidae</taxon>
        <taxon>Cyprininae</taxon>
        <taxon>Sinocyclocheilus</taxon>
    </lineage>
</organism>
<gene>
    <name evidence="11" type="primary">chd1l</name>
</gene>
<dbReference type="PROSITE" id="PS51194">
    <property type="entry name" value="HELICASE_CTER"/>
    <property type="match status" value="1"/>
</dbReference>
<dbReference type="CDD" id="cd18793">
    <property type="entry name" value="SF2_C_SNF"/>
    <property type="match status" value="1"/>
</dbReference>
<dbReference type="Pfam" id="PF00271">
    <property type="entry name" value="Helicase_C"/>
    <property type="match status" value="1"/>
</dbReference>
<dbReference type="SUPFAM" id="SSF52540">
    <property type="entry name" value="P-loop containing nucleoside triphosphate hydrolases"/>
    <property type="match status" value="2"/>
</dbReference>
<evidence type="ECO:0000256" key="6">
    <source>
        <dbReference type="ARBA" id="ARBA00023242"/>
    </source>
</evidence>
<feature type="domain" description="Helicase C-terminal" evidence="10">
    <location>
        <begin position="340"/>
        <end position="494"/>
    </location>
</feature>
<keyword evidence="3" id="KW-0547">Nucleotide-binding</keyword>
<evidence type="ECO:0008006" key="13">
    <source>
        <dbReference type="Google" id="ProtNLM"/>
    </source>
</evidence>
<keyword evidence="7" id="KW-0175">Coiled coil</keyword>
<dbReference type="Proteomes" id="UP000472260">
    <property type="component" value="Unassembled WGS sequence"/>
</dbReference>
<evidence type="ECO:0000256" key="1">
    <source>
        <dbReference type="ARBA" id="ARBA00004123"/>
    </source>
</evidence>
<dbReference type="Gene3D" id="3.40.220.10">
    <property type="entry name" value="Leucine Aminopeptidase, subunit E, domain 1"/>
    <property type="match status" value="1"/>
</dbReference>
<dbReference type="PANTHER" id="PTHR47157:SF1">
    <property type="entry name" value="CHROMODOMAIN-HELICASE-DNA-BINDING PROTEIN 1-LIKE"/>
    <property type="match status" value="1"/>
</dbReference>
<dbReference type="InterPro" id="IPR043472">
    <property type="entry name" value="Macro_dom-like"/>
</dbReference>
<evidence type="ECO:0000256" key="4">
    <source>
        <dbReference type="ARBA" id="ARBA00022801"/>
    </source>
</evidence>
<dbReference type="GO" id="GO:0006281">
    <property type="term" value="P:DNA repair"/>
    <property type="evidence" value="ECO:0007669"/>
    <property type="project" value="InterPro"/>
</dbReference>
<evidence type="ECO:0000313" key="11">
    <source>
        <dbReference type="Ensembl" id="ENSSANP00000099112.1"/>
    </source>
</evidence>
<sequence length="873" mass="100247">MSNFLRAIKNNIPEKDKSELTESDLKKWGLEAIHLRSYQVDGVRWLSQCMKNQQGCILGDEMGLGKTCQTISLLAYARGCLKMNGPCLVLCPLSVLENWRQELERFCPILSVICYTGDKEKRAELQKELRNDQRFHVLLTTYEMCLKDARYLKSWKWKILVVDEAHRLKNQESLLHQTLKEFTVGFRVLLTGTPIQNNLQEVYSLLTFIQPSLFLPDAVEDFVSAYSDIQTEPALADELHRVLQPFLLRRVKAEVAAELPKKTELVVFHGLSALQKRYYKAVLMRDLDAFRTDQNTKTRLLNILMQLRKCVDHPYLFDGVEPEPFEMGEHLVKASGKLSLLDTMLAYLQEGGHRVLLFSQMTRMLDILQDYMEYRGYSYERLDGSVRGEERNLAIKNFSSKDVFIFLLSTKAGGVGMNLTAADTVIFVDSDFNPQNDLQAAARAHRIGQTRPVKVIRLLGRDTVEEIIYSRAVSKLRLTDTVIEEGRFSLLDQAQSAASGLQLSEILKFGVDKLLSSEESSIQDVDLRLILGQSRDGRWLTDEEHVKLNESDEEEDEDMEGQNHMYYFEGKDYSKDPSAEDEKTFELLLEKQLADLEDAGKEGRALRNKAGVTYLKSYTTIQKIWKRPLTESELEQRRQKRQEAAAKRAKLQEERKKQQEELNYKKKMAWWESCGYKSLCLPRVDSEGEDIEPDEDDDDVVSWSSTDSDHTAIRYVLGDVTHPQADREDAIIVHCVDDSGHWGRGGLFTALELRSDEPKKQYELAGDMEDLELGNVLLFPIDDKHRQAVYVFNLLLDKANNLSGIRLTALDEGLKKIYRDAKQKKASVHLPRIGHSTKGFNWYGTERLIRKHLATKGISTFMYPTREELKSLH</sequence>
<reference evidence="11" key="1">
    <citation type="submission" date="2025-08" db="UniProtKB">
        <authorList>
            <consortium name="Ensembl"/>
        </authorList>
    </citation>
    <scope>IDENTIFICATION</scope>
</reference>
<evidence type="ECO:0000259" key="10">
    <source>
        <dbReference type="PROSITE" id="PS51194"/>
    </source>
</evidence>
<dbReference type="InterPro" id="IPR038718">
    <property type="entry name" value="SNF2-like_sf"/>
</dbReference>
<comment type="subcellular location">
    <subcellularLocation>
        <location evidence="1">Nucleus</location>
    </subcellularLocation>
</comment>
<dbReference type="InterPro" id="IPR014001">
    <property type="entry name" value="Helicase_ATP-bd"/>
</dbReference>
<dbReference type="InterPro" id="IPR049730">
    <property type="entry name" value="SNF2/RAD54-like_C"/>
</dbReference>
<dbReference type="PROSITE" id="PS51154">
    <property type="entry name" value="MACRO"/>
    <property type="match status" value="1"/>
</dbReference>
<dbReference type="FunFam" id="3.40.50.300:FF:001488">
    <property type="entry name" value="Putative helicase CHR10"/>
    <property type="match status" value="1"/>
</dbReference>
<keyword evidence="12" id="KW-1185">Reference proteome</keyword>
<dbReference type="GO" id="GO:0006338">
    <property type="term" value="P:chromatin remodeling"/>
    <property type="evidence" value="ECO:0007669"/>
    <property type="project" value="InterPro"/>
</dbReference>
<evidence type="ECO:0000259" key="9">
    <source>
        <dbReference type="PROSITE" id="PS51192"/>
    </source>
</evidence>
<dbReference type="GO" id="GO:0003678">
    <property type="term" value="F:DNA helicase activity"/>
    <property type="evidence" value="ECO:0007669"/>
    <property type="project" value="InterPro"/>
</dbReference>
<dbReference type="Ensembl" id="ENSSANT00000105230.1">
    <property type="protein sequence ID" value="ENSSANP00000099112.1"/>
    <property type="gene ID" value="ENSSANG00000048691.1"/>
</dbReference>
<dbReference type="PROSITE" id="PS51192">
    <property type="entry name" value="HELICASE_ATP_BIND_1"/>
    <property type="match status" value="1"/>
</dbReference>
<dbReference type="Gene3D" id="3.40.50.10810">
    <property type="entry name" value="Tandem AAA-ATPase domain"/>
    <property type="match status" value="1"/>
</dbReference>
<dbReference type="InterPro" id="IPR001650">
    <property type="entry name" value="Helicase_C-like"/>
</dbReference>
<protein>
    <recommendedName>
        <fullName evidence="13">Chromodomain helicase DNA binding protein 1-like</fullName>
    </recommendedName>
</protein>
<feature type="domain" description="Helicase ATP-binding" evidence="9">
    <location>
        <begin position="47"/>
        <end position="212"/>
    </location>
</feature>
<dbReference type="Pfam" id="PF00176">
    <property type="entry name" value="SNF2-rel_dom"/>
    <property type="match status" value="1"/>
</dbReference>
<dbReference type="GO" id="GO:0005524">
    <property type="term" value="F:ATP binding"/>
    <property type="evidence" value="ECO:0007669"/>
    <property type="project" value="UniProtKB-KW"/>
</dbReference>
<dbReference type="PANTHER" id="PTHR47157">
    <property type="entry name" value="CHROMODOMAIN-HELICASE-DNA-BINDING PROTEIN 1-LIKE"/>
    <property type="match status" value="1"/>
</dbReference>
<dbReference type="GO" id="GO:0016787">
    <property type="term" value="F:hydrolase activity"/>
    <property type="evidence" value="ECO:0007669"/>
    <property type="project" value="UniProtKB-KW"/>
</dbReference>
<accession>A0A671SS88</accession>
<dbReference type="InterPro" id="IPR027417">
    <property type="entry name" value="P-loop_NTPase"/>
</dbReference>
<dbReference type="SUPFAM" id="SSF52949">
    <property type="entry name" value="Macro domain-like"/>
    <property type="match status" value="1"/>
</dbReference>
<dbReference type="CDD" id="cd18006">
    <property type="entry name" value="DEXHc_CHD1L"/>
    <property type="match status" value="1"/>
</dbReference>
<evidence type="ECO:0000313" key="12">
    <source>
        <dbReference type="Proteomes" id="UP000472260"/>
    </source>
</evidence>
<dbReference type="Gene3D" id="3.40.50.300">
    <property type="entry name" value="P-loop containing nucleotide triphosphate hydrolases"/>
    <property type="match status" value="1"/>
</dbReference>
<evidence type="ECO:0000259" key="8">
    <source>
        <dbReference type="PROSITE" id="PS51154"/>
    </source>
</evidence>
<dbReference type="FunFam" id="3.40.50.10810:FF:000037">
    <property type="entry name" value="chromodomain-helicase-DNA-binding protein 1-like isoform X1"/>
    <property type="match status" value="1"/>
</dbReference>
<reference evidence="11" key="2">
    <citation type="submission" date="2025-09" db="UniProtKB">
        <authorList>
            <consortium name="Ensembl"/>
        </authorList>
    </citation>
    <scope>IDENTIFICATION</scope>
</reference>
<feature type="coiled-coil region" evidence="7">
    <location>
        <begin position="634"/>
        <end position="668"/>
    </location>
</feature>
<feature type="domain" description="Macro" evidence="8">
    <location>
        <begin position="700"/>
        <end position="873"/>
    </location>
</feature>
<name>A0A671SS88_9TELE</name>
<evidence type="ECO:0000256" key="2">
    <source>
        <dbReference type="ARBA" id="ARBA00007025"/>
    </source>
</evidence>
<keyword evidence="4" id="KW-0378">Hydrolase</keyword>
<proteinExistence type="inferred from homology"/>
<evidence type="ECO:0000256" key="7">
    <source>
        <dbReference type="SAM" id="Coils"/>
    </source>
</evidence>
<dbReference type="InterPro" id="IPR031053">
    <property type="entry name" value="ALC1"/>
</dbReference>
<dbReference type="GO" id="GO:0005634">
    <property type="term" value="C:nucleus"/>
    <property type="evidence" value="ECO:0007669"/>
    <property type="project" value="UniProtKB-SubCell"/>
</dbReference>
<dbReference type="AlphaFoldDB" id="A0A671SS88"/>
<dbReference type="CDD" id="cd03331">
    <property type="entry name" value="Macro_Poa1p-like_SNF2"/>
    <property type="match status" value="1"/>
</dbReference>
<dbReference type="InterPro" id="IPR002589">
    <property type="entry name" value="Macro_dom"/>
</dbReference>
<evidence type="ECO:0000256" key="5">
    <source>
        <dbReference type="ARBA" id="ARBA00022840"/>
    </source>
</evidence>
<dbReference type="SMART" id="SM00490">
    <property type="entry name" value="HELICc"/>
    <property type="match status" value="1"/>
</dbReference>
<evidence type="ECO:0000256" key="3">
    <source>
        <dbReference type="ARBA" id="ARBA00022741"/>
    </source>
</evidence>